<dbReference type="RefSeq" id="WP_189694851.1">
    <property type="nucleotide sequence ID" value="NZ_BNCM01000014.1"/>
</dbReference>
<accession>A0ABS1JY23</accession>
<keyword evidence="3" id="KW-1185">Reference proteome</keyword>
<name>A0ABS1JY23_9MICC</name>
<evidence type="ECO:0000313" key="2">
    <source>
        <dbReference type="EMBL" id="MBL0703912.1"/>
    </source>
</evidence>
<comment type="caution">
    <text evidence="2">The sequence shown here is derived from an EMBL/GenBank/DDBJ whole genome shotgun (WGS) entry which is preliminary data.</text>
</comment>
<dbReference type="EMBL" id="JAERRC010000001">
    <property type="protein sequence ID" value="MBL0703912.1"/>
    <property type="molecule type" value="Genomic_DNA"/>
</dbReference>
<organism evidence="2 3">
    <name type="scientific">Sinomonas cellulolyticus</name>
    <dbReference type="NCBI Taxonomy" id="2801916"/>
    <lineage>
        <taxon>Bacteria</taxon>
        <taxon>Bacillati</taxon>
        <taxon>Actinomycetota</taxon>
        <taxon>Actinomycetes</taxon>
        <taxon>Micrococcales</taxon>
        <taxon>Micrococcaceae</taxon>
        <taxon>Sinomonas</taxon>
    </lineage>
</organism>
<evidence type="ECO:0000256" key="1">
    <source>
        <dbReference type="SAM" id="MobiDB-lite"/>
    </source>
</evidence>
<reference evidence="2 3" key="1">
    <citation type="submission" date="2021-01" db="EMBL/GenBank/DDBJ databases">
        <title>Genome public.</title>
        <authorList>
            <person name="Liu C."/>
            <person name="Sun Q."/>
        </authorList>
    </citation>
    <scope>NUCLEOTIDE SEQUENCE [LARGE SCALE GENOMIC DNA]</scope>
    <source>
        <strain evidence="2 3">JC656</strain>
    </source>
</reference>
<dbReference type="Proteomes" id="UP000639051">
    <property type="component" value="Unassembled WGS sequence"/>
</dbReference>
<gene>
    <name evidence="2" type="ORF">JJE72_00140</name>
</gene>
<feature type="compositionally biased region" description="Acidic residues" evidence="1">
    <location>
        <begin position="41"/>
        <end position="52"/>
    </location>
</feature>
<proteinExistence type="predicted"/>
<evidence type="ECO:0000313" key="3">
    <source>
        <dbReference type="Proteomes" id="UP000639051"/>
    </source>
</evidence>
<protein>
    <submittedName>
        <fullName evidence="2">Uncharacterized protein</fullName>
    </submittedName>
</protein>
<sequence>MSENAGAHPIPENPRHDESGLPLEPGSRHVGSAAEGQYTDGEYDVEPGEDDAAVAPPVVEEPVRRADTAAPVRAPGQYTDGAYDTAPEE</sequence>
<feature type="region of interest" description="Disordered" evidence="1">
    <location>
        <begin position="1"/>
        <end position="89"/>
    </location>
</feature>